<feature type="non-terminal residue" evidence="2">
    <location>
        <position position="149"/>
    </location>
</feature>
<organism evidence="2">
    <name type="scientific">uncultured Gemmatimonadota bacterium</name>
    <dbReference type="NCBI Taxonomy" id="203437"/>
    <lineage>
        <taxon>Bacteria</taxon>
        <taxon>Pseudomonadati</taxon>
        <taxon>Gemmatimonadota</taxon>
        <taxon>environmental samples</taxon>
    </lineage>
</organism>
<feature type="compositionally biased region" description="Basic and acidic residues" evidence="1">
    <location>
        <begin position="127"/>
        <end position="149"/>
    </location>
</feature>
<reference evidence="2" key="1">
    <citation type="submission" date="2020-02" db="EMBL/GenBank/DDBJ databases">
        <authorList>
            <person name="Meier V. D."/>
        </authorList>
    </citation>
    <scope>NUCLEOTIDE SEQUENCE</scope>
    <source>
        <strain evidence="2">AVDCRST_MAG89</strain>
    </source>
</reference>
<feature type="non-terminal residue" evidence="2">
    <location>
        <position position="1"/>
    </location>
</feature>
<dbReference type="GO" id="GO:0003842">
    <property type="term" value="F:L-glutamate gamma-semialdehyde dehydrogenase activity"/>
    <property type="evidence" value="ECO:0007669"/>
    <property type="project" value="UniProtKB-EC"/>
</dbReference>
<feature type="compositionally biased region" description="Low complexity" evidence="1">
    <location>
        <begin position="95"/>
        <end position="119"/>
    </location>
</feature>
<dbReference type="EMBL" id="CADCTV010000967">
    <property type="protein sequence ID" value="CAA9371382.1"/>
    <property type="molecule type" value="Genomic_DNA"/>
</dbReference>
<dbReference type="AlphaFoldDB" id="A0A6J4MX72"/>
<protein>
    <submittedName>
        <fullName evidence="2">Delta-1-pyrroline-5-carboxylate dehydrogenase</fullName>
        <ecNumber evidence="2">1.2.1.88</ecNumber>
    </submittedName>
</protein>
<feature type="compositionally biased region" description="Basic residues" evidence="1">
    <location>
        <begin position="64"/>
        <end position="78"/>
    </location>
</feature>
<evidence type="ECO:0000313" key="2">
    <source>
        <dbReference type="EMBL" id="CAA9371382.1"/>
    </source>
</evidence>
<feature type="compositionally biased region" description="Basic and acidic residues" evidence="1">
    <location>
        <begin position="33"/>
        <end position="42"/>
    </location>
</feature>
<gene>
    <name evidence="2" type="ORF">AVDCRST_MAG89-4625</name>
</gene>
<name>A0A6J4MX72_9BACT</name>
<feature type="compositionally biased region" description="Basic and acidic residues" evidence="1">
    <location>
        <begin position="1"/>
        <end position="11"/>
    </location>
</feature>
<accession>A0A6J4MX72</accession>
<feature type="compositionally biased region" description="Basic residues" evidence="1">
    <location>
        <begin position="43"/>
        <end position="56"/>
    </location>
</feature>
<evidence type="ECO:0000256" key="1">
    <source>
        <dbReference type="SAM" id="MobiDB-lite"/>
    </source>
</evidence>
<feature type="region of interest" description="Disordered" evidence="1">
    <location>
        <begin position="1"/>
        <end position="149"/>
    </location>
</feature>
<dbReference type="EC" id="1.2.1.88" evidence="2"/>
<sequence>EQRHESSRAAQRDGAVVCPRERRARRAQGRAGPDGRGRDRDSAHHRRARGAHRQHRAAGDAARPRARPRHLSQGRRGRGAPGREGLRGSPARVDALALGGPPRRLPARGGAAGHALPPRAQRRHHARPEQDGVPGRDRQRLRADRLLAL</sequence>
<proteinExistence type="predicted"/>
<keyword evidence="2" id="KW-0560">Oxidoreductase</keyword>